<dbReference type="AlphaFoldDB" id="A0A1I2FHF4"/>
<organism evidence="2 3">
    <name type="scientific">Spirosoma endophyticum</name>
    <dbReference type="NCBI Taxonomy" id="662367"/>
    <lineage>
        <taxon>Bacteria</taxon>
        <taxon>Pseudomonadati</taxon>
        <taxon>Bacteroidota</taxon>
        <taxon>Cytophagia</taxon>
        <taxon>Cytophagales</taxon>
        <taxon>Cytophagaceae</taxon>
        <taxon>Spirosoma</taxon>
    </lineage>
</organism>
<dbReference type="OrthoDB" id="800027at2"/>
<feature type="chain" id="PRO_5011560699" evidence="1">
    <location>
        <begin position="24"/>
        <end position="101"/>
    </location>
</feature>
<dbReference type="InterPro" id="IPR024447">
    <property type="entry name" value="YXWGXW_rpt"/>
</dbReference>
<evidence type="ECO:0000313" key="2">
    <source>
        <dbReference type="EMBL" id="SFF04433.1"/>
    </source>
</evidence>
<protein>
    <submittedName>
        <fullName evidence="2">YXWGXW repeat-containing protein</fullName>
    </submittedName>
</protein>
<sequence length="101" mass="12011">MKTALKSLLFASLFIGSVAYTNAQVYVRQRLVVPRPHVVIAHPPAPSPRHRWVAEEWRPYRNSYRWHGGYWVAPPRPRAVWVPGYWATRRRGYVWVPGYWR</sequence>
<dbReference type="RefSeq" id="WP_093833777.1">
    <property type="nucleotide sequence ID" value="NZ_FOLQ01000026.1"/>
</dbReference>
<name>A0A1I2FHF4_9BACT</name>
<dbReference type="STRING" id="662367.SAMN05216167_1263"/>
<gene>
    <name evidence="2" type="ORF">SAMN05216167_1263</name>
</gene>
<dbReference type="Proteomes" id="UP000198598">
    <property type="component" value="Unassembled WGS sequence"/>
</dbReference>
<proteinExistence type="predicted"/>
<keyword evidence="3" id="KW-1185">Reference proteome</keyword>
<dbReference type="EMBL" id="FOLQ01000026">
    <property type="protein sequence ID" value="SFF04433.1"/>
    <property type="molecule type" value="Genomic_DNA"/>
</dbReference>
<feature type="signal peptide" evidence="1">
    <location>
        <begin position="1"/>
        <end position="23"/>
    </location>
</feature>
<evidence type="ECO:0000256" key="1">
    <source>
        <dbReference type="SAM" id="SignalP"/>
    </source>
</evidence>
<keyword evidence="1" id="KW-0732">Signal</keyword>
<evidence type="ECO:0000313" key="3">
    <source>
        <dbReference type="Proteomes" id="UP000198598"/>
    </source>
</evidence>
<dbReference type="Pfam" id="PF12779">
    <property type="entry name" value="WXXGXW"/>
    <property type="match status" value="1"/>
</dbReference>
<accession>A0A1I2FHF4</accession>
<reference evidence="2 3" key="1">
    <citation type="submission" date="2016-10" db="EMBL/GenBank/DDBJ databases">
        <authorList>
            <person name="de Groot N.N."/>
        </authorList>
    </citation>
    <scope>NUCLEOTIDE SEQUENCE [LARGE SCALE GENOMIC DNA]</scope>
    <source>
        <strain evidence="2 3">DSM 26130</strain>
    </source>
</reference>